<keyword evidence="2" id="KW-1185">Reference proteome</keyword>
<dbReference type="AlphaFoldDB" id="A0A2P5E6E5"/>
<name>A0A2P5E6E5_TREOI</name>
<evidence type="ECO:0000313" key="2">
    <source>
        <dbReference type="Proteomes" id="UP000237000"/>
    </source>
</evidence>
<dbReference type="OrthoDB" id="10445191at2759"/>
<reference evidence="2" key="1">
    <citation type="submission" date="2016-06" db="EMBL/GenBank/DDBJ databases">
        <title>Parallel loss of symbiosis genes in relatives of nitrogen-fixing non-legume Parasponia.</title>
        <authorList>
            <person name="Van Velzen R."/>
            <person name="Holmer R."/>
            <person name="Bu F."/>
            <person name="Rutten L."/>
            <person name="Van Zeijl A."/>
            <person name="Liu W."/>
            <person name="Santuari L."/>
            <person name="Cao Q."/>
            <person name="Sharma T."/>
            <person name="Shen D."/>
            <person name="Roswanjaya Y."/>
            <person name="Wardhani T."/>
            <person name="Kalhor M.S."/>
            <person name="Jansen J."/>
            <person name="Van den Hoogen J."/>
            <person name="Gungor B."/>
            <person name="Hartog M."/>
            <person name="Hontelez J."/>
            <person name="Verver J."/>
            <person name="Yang W.-C."/>
            <person name="Schijlen E."/>
            <person name="Repin R."/>
            <person name="Schilthuizen M."/>
            <person name="Schranz E."/>
            <person name="Heidstra R."/>
            <person name="Miyata K."/>
            <person name="Fedorova E."/>
            <person name="Kohlen W."/>
            <person name="Bisseling T."/>
            <person name="Smit S."/>
            <person name="Geurts R."/>
        </authorList>
    </citation>
    <scope>NUCLEOTIDE SEQUENCE [LARGE SCALE GENOMIC DNA]</scope>
    <source>
        <strain evidence="2">cv. RG33-2</strain>
    </source>
</reference>
<gene>
    <name evidence="1" type="ORF">TorRG33x02_231260</name>
</gene>
<proteinExistence type="predicted"/>
<protein>
    <submittedName>
        <fullName evidence="1">Uncharacterized protein</fullName>
    </submittedName>
</protein>
<evidence type="ECO:0000313" key="1">
    <source>
        <dbReference type="EMBL" id="PON81095.1"/>
    </source>
</evidence>
<organism evidence="1 2">
    <name type="scientific">Trema orientale</name>
    <name type="common">Charcoal tree</name>
    <name type="synonym">Celtis orientalis</name>
    <dbReference type="NCBI Taxonomy" id="63057"/>
    <lineage>
        <taxon>Eukaryota</taxon>
        <taxon>Viridiplantae</taxon>
        <taxon>Streptophyta</taxon>
        <taxon>Embryophyta</taxon>
        <taxon>Tracheophyta</taxon>
        <taxon>Spermatophyta</taxon>
        <taxon>Magnoliopsida</taxon>
        <taxon>eudicotyledons</taxon>
        <taxon>Gunneridae</taxon>
        <taxon>Pentapetalae</taxon>
        <taxon>rosids</taxon>
        <taxon>fabids</taxon>
        <taxon>Rosales</taxon>
        <taxon>Cannabaceae</taxon>
        <taxon>Trema</taxon>
    </lineage>
</organism>
<comment type="caution">
    <text evidence="1">The sequence shown here is derived from an EMBL/GenBank/DDBJ whole genome shotgun (WGS) entry which is preliminary data.</text>
</comment>
<sequence>MTALAQQNQLWNCNHHDSRNDSRRRPITVERGLLTDENWEFYRV</sequence>
<accession>A0A2P5E6E5</accession>
<dbReference type="EMBL" id="JXTC01000225">
    <property type="protein sequence ID" value="PON81095.1"/>
    <property type="molecule type" value="Genomic_DNA"/>
</dbReference>
<dbReference type="InParanoid" id="A0A2P5E6E5"/>
<dbReference type="Proteomes" id="UP000237000">
    <property type="component" value="Unassembled WGS sequence"/>
</dbReference>